<protein>
    <submittedName>
        <fullName evidence="1">Uncharacterized protein</fullName>
    </submittedName>
</protein>
<sequence>MAKYCKRVELINWYGTRIIKCQGCPTGGRLIDQNGPAIHRFTP</sequence>
<evidence type="ECO:0000313" key="2">
    <source>
        <dbReference type="Proteomes" id="UP000188268"/>
    </source>
</evidence>
<evidence type="ECO:0000313" key="1">
    <source>
        <dbReference type="EMBL" id="OMO60645.1"/>
    </source>
</evidence>
<keyword evidence="2" id="KW-1185">Reference proteome</keyword>
<proteinExistence type="predicted"/>
<gene>
    <name evidence="1" type="ORF">CCACVL1_23985</name>
</gene>
<dbReference type="EMBL" id="AWWV01013672">
    <property type="protein sequence ID" value="OMO60645.1"/>
    <property type="molecule type" value="Genomic_DNA"/>
</dbReference>
<name>A0A1R3GRA9_COCAP</name>
<reference evidence="1 2" key="1">
    <citation type="submission" date="2013-09" db="EMBL/GenBank/DDBJ databases">
        <title>Corchorus capsularis genome sequencing.</title>
        <authorList>
            <person name="Alam M."/>
            <person name="Haque M.S."/>
            <person name="Islam M.S."/>
            <person name="Emdad E.M."/>
            <person name="Islam M.M."/>
            <person name="Ahmed B."/>
            <person name="Halim A."/>
            <person name="Hossen Q.M.M."/>
            <person name="Hossain M.Z."/>
            <person name="Ahmed R."/>
            <person name="Khan M.M."/>
            <person name="Islam R."/>
            <person name="Rashid M.M."/>
            <person name="Khan S.A."/>
            <person name="Rahman M.S."/>
            <person name="Alam M."/>
        </authorList>
    </citation>
    <scope>NUCLEOTIDE SEQUENCE [LARGE SCALE GENOMIC DNA]</scope>
    <source>
        <strain evidence="2">cv. CVL-1</strain>
        <tissue evidence="1">Whole seedling</tissue>
    </source>
</reference>
<dbReference type="AlphaFoldDB" id="A0A1R3GRA9"/>
<organism evidence="1 2">
    <name type="scientific">Corchorus capsularis</name>
    <name type="common">Jute</name>
    <dbReference type="NCBI Taxonomy" id="210143"/>
    <lineage>
        <taxon>Eukaryota</taxon>
        <taxon>Viridiplantae</taxon>
        <taxon>Streptophyta</taxon>
        <taxon>Embryophyta</taxon>
        <taxon>Tracheophyta</taxon>
        <taxon>Spermatophyta</taxon>
        <taxon>Magnoliopsida</taxon>
        <taxon>eudicotyledons</taxon>
        <taxon>Gunneridae</taxon>
        <taxon>Pentapetalae</taxon>
        <taxon>rosids</taxon>
        <taxon>malvids</taxon>
        <taxon>Malvales</taxon>
        <taxon>Malvaceae</taxon>
        <taxon>Grewioideae</taxon>
        <taxon>Apeibeae</taxon>
        <taxon>Corchorus</taxon>
    </lineage>
</organism>
<comment type="caution">
    <text evidence="1">The sequence shown here is derived from an EMBL/GenBank/DDBJ whole genome shotgun (WGS) entry which is preliminary data.</text>
</comment>
<dbReference type="Gramene" id="OMO60645">
    <property type="protein sequence ID" value="OMO60645"/>
    <property type="gene ID" value="CCACVL1_23985"/>
</dbReference>
<accession>A0A1R3GRA9</accession>
<dbReference type="Proteomes" id="UP000188268">
    <property type="component" value="Unassembled WGS sequence"/>
</dbReference>